<dbReference type="EMBL" id="CVRS01000016">
    <property type="protein sequence ID" value="CRL32966.1"/>
    <property type="molecule type" value="Genomic_DNA"/>
</dbReference>
<evidence type="ECO:0008006" key="5">
    <source>
        <dbReference type="Google" id="ProtNLM"/>
    </source>
</evidence>
<dbReference type="AlphaFoldDB" id="A0A0M6WBC8"/>
<sequence length="277" mass="32106">MGELILCSHPIAAMPYYIDNISLNVYSLEELCYYIENHLYLIEADFMSEELCLWIGQELDEKDLAQSLRSVLLGNGSLSDFTELILRSCGYCSEDTIRHIRSVLLDMQNKSVFECSKIRADRYMESEKYVKAIHEYRKLLGMEEECKKNPVLEGNIRHNLGTACAELFLFDEAAANFLNAYRLNQNRESLAACMAACRLAKKTDILKKYKEEFHVSDEAFKSMSDQWNSVLKSEDILKKQSEAERLIKDAQGQLEENKPLMEQIRKWSEAYKKSCRL</sequence>
<dbReference type="RefSeq" id="WP_007883719.1">
    <property type="nucleotide sequence ID" value="NZ_CVRS01000016.1"/>
</dbReference>
<evidence type="ECO:0000313" key="2">
    <source>
        <dbReference type="EMBL" id="RHF86258.1"/>
    </source>
</evidence>
<accession>A0A0M6WBC8</accession>
<dbReference type="Gene3D" id="1.25.40.10">
    <property type="entry name" value="Tetratricopeptide repeat domain"/>
    <property type="match status" value="1"/>
</dbReference>
<evidence type="ECO:0000313" key="3">
    <source>
        <dbReference type="Proteomes" id="UP000049828"/>
    </source>
</evidence>
<dbReference type="Proteomes" id="UP000283701">
    <property type="component" value="Unassembled WGS sequence"/>
</dbReference>
<reference evidence="3" key="2">
    <citation type="submission" date="2015-05" db="EMBL/GenBank/DDBJ databases">
        <authorList>
            <consortium name="Pathogen Informatics"/>
        </authorList>
    </citation>
    <scope>NUCLEOTIDE SEQUENCE [LARGE SCALE GENOMIC DNA]</scope>
    <source>
        <strain evidence="3">L1-83</strain>
    </source>
</reference>
<dbReference type="GeneID" id="75163888"/>
<dbReference type="SUPFAM" id="SSF48452">
    <property type="entry name" value="TPR-like"/>
    <property type="match status" value="1"/>
</dbReference>
<name>A0A0M6WBC8_9FIRM</name>
<dbReference type="EMBL" id="QRHP01000003">
    <property type="protein sequence ID" value="RHF86258.1"/>
    <property type="molecule type" value="Genomic_DNA"/>
</dbReference>
<protein>
    <recommendedName>
        <fullName evidence="5">Tetratricopeptide repeat protein</fullName>
    </recommendedName>
</protein>
<proteinExistence type="predicted"/>
<evidence type="ECO:0000313" key="1">
    <source>
        <dbReference type="EMBL" id="CRL32966.1"/>
    </source>
</evidence>
<reference evidence="2 4" key="3">
    <citation type="submission" date="2018-08" db="EMBL/GenBank/DDBJ databases">
        <title>A genome reference for cultivated species of the human gut microbiota.</title>
        <authorList>
            <person name="Zou Y."/>
            <person name="Xue W."/>
            <person name="Luo G."/>
        </authorList>
    </citation>
    <scope>NUCLEOTIDE SEQUENCE [LARGE SCALE GENOMIC DNA]</scope>
    <source>
        <strain evidence="2 4">AM23-23AC</strain>
    </source>
</reference>
<evidence type="ECO:0000313" key="4">
    <source>
        <dbReference type="Proteomes" id="UP000283701"/>
    </source>
</evidence>
<dbReference type="InterPro" id="IPR011990">
    <property type="entry name" value="TPR-like_helical_dom_sf"/>
</dbReference>
<dbReference type="STRING" id="360807.ERS852392_00480"/>
<reference evidence="1" key="1">
    <citation type="submission" date="2015-05" db="EMBL/GenBank/DDBJ databases">
        <authorList>
            <person name="Wang D.B."/>
            <person name="Wang M."/>
        </authorList>
    </citation>
    <scope>NUCLEOTIDE SEQUENCE [LARGE SCALE GENOMIC DNA]</scope>
    <source>
        <strain evidence="1">L1-83</strain>
    </source>
</reference>
<dbReference type="Proteomes" id="UP000049828">
    <property type="component" value="Unassembled WGS sequence"/>
</dbReference>
<dbReference type="OrthoDB" id="1895216at2"/>
<keyword evidence="3" id="KW-1185">Reference proteome</keyword>
<organism evidence="1 3">
    <name type="scientific">Roseburia inulinivorans</name>
    <dbReference type="NCBI Taxonomy" id="360807"/>
    <lineage>
        <taxon>Bacteria</taxon>
        <taxon>Bacillati</taxon>
        <taxon>Bacillota</taxon>
        <taxon>Clostridia</taxon>
        <taxon>Lachnospirales</taxon>
        <taxon>Lachnospiraceae</taxon>
        <taxon>Roseburia</taxon>
    </lineage>
</organism>
<gene>
    <name evidence="2" type="ORF">DW654_04855</name>
    <name evidence="1" type="ORF">RIL183_00941</name>
</gene>